<organism evidence="1 2">
    <name type="scientific">Methyloglobulus morosus KoM1</name>
    <dbReference type="NCBI Taxonomy" id="1116472"/>
    <lineage>
        <taxon>Bacteria</taxon>
        <taxon>Pseudomonadati</taxon>
        <taxon>Pseudomonadota</taxon>
        <taxon>Gammaproteobacteria</taxon>
        <taxon>Methylococcales</taxon>
        <taxon>Methylococcaceae</taxon>
        <taxon>Methyloglobulus</taxon>
    </lineage>
</organism>
<evidence type="ECO:0000313" key="2">
    <source>
        <dbReference type="Proteomes" id="UP000017842"/>
    </source>
</evidence>
<protein>
    <submittedName>
        <fullName evidence="1">Uncharacterized protein</fullName>
    </submittedName>
</protein>
<dbReference type="RefSeq" id="WP_023496368.1">
    <property type="nucleotide sequence ID" value="NZ_AYLO01000150.1"/>
</dbReference>
<name>V5BSC3_9GAMM</name>
<dbReference type="AlphaFoldDB" id="V5BSC3"/>
<evidence type="ECO:0000313" key="1">
    <source>
        <dbReference type="EMBL" id="ESS67473.1"/>
    </source>
</evidence>
<comment type="caution">
    <text evidence="1">The sequence shown here is derived from an EMBL/GenBank/DDBJ whole genome shotgun (WGS) entry which is preliminary data.</text>
</comment>
<dbReference type="Proteomes" id="UP000017842">
    <property type="component" value="Unassembled WGS sequence"/>
</dbReference>
<accession>V5BSC3</accession>
<keyword evidence="2" id="KW-1185">Reference proteome</keyword>
<proteinExistence type="predicted"/>
<dbReference type="EMBL" id="AYLO01000150">
    <property type="protein sequence ID" value="ESS67473.1"/>
    <property type="molecule type" value="Genomic_DNA"/>
</dbReference>
<sequence length="76" mass="8626">MRYVWLPIHPKNRYTTIMKENSLSQTNRHLKNPVKAQQLVTRSIASSTAIETGEPIAVIEQKINRLRSAVSRVALA</sequence>
<gene>
    <name evidence="1" type="ORF">MGMO_164c00080</name>
</gene>
<reference evidence="1 2" key="1">
    <citation type="journal article" date="2013" name="Genome Announc.">
        <title>Draft Genome Sequence of the Methanotrophic Gammaproteobacterium Methyloglobulus morosus DSM 22980 Strain KoM1.</title>
        <authorList>
            <person name="Poehlein A."/>
            <person name="Deutzmann J.S."/>
            <person name="Daniel R."/>
            <person name="Simeonova D.D."/>
        </authorList>
    </citation>
    <scope>NUCLEOTIDE SEQUENCE [LARGE SCALE GENOMIC DNA]</scope>
    <source>
        <strain evidence="1 2">KoM1</strain>
    </source>
</reference>